<keyword evidence="5 6" id="KW-0472">Membrane</keyword>
<evidence type="ECO:0000256" key="6">
    <source>
        <dbReference type="SAM" id="Phobius"/>
    </source>
</evidence>
<reference evidence="8 9" key="2">
    <citation type="submission" date="2020-03" db="EMBL/GenBank/DDBJ databases">
        <authorList>
            <person name="Ichikawa N."/>
            <person name="Kimura A."/>
            <person name="Kitahashi Y."/>
            <person name="Uohara A."/>
        </authorList>
    </citation>
    <scope>NUCLEOTIDE SEQUENCE [LARGE SCALE GENOMIC DNA]</scope>
    <source>
        <strain evidence="8 9">NBRC 107702</strain>
    </source>
</reference>
<evidence type="ECO:0000256" key="1">
    <source>
        <dbReference type="ARBA" id="ARBA00004651"/>
    </source>
</evidence>
<feature type="transmembrane region" description="Helical" evidence="6">
    <location>
        <begin position="381"/>
        <end position="400"/>
    </location>
</feature>
<evidence type="ECO:0000259" key="7">
    <source>
        <dbReference type="Pfam" id="PF02687"/>
    </source>
</evidence>
<evidence type="ECO:0000256" key="4">
    <source>
        <dbReference type="ARBA" id="ARBA00022989"/>
    </source>
</evidence>
<gene>
    <name evidence="8" type="ORF">Pflav_013720</name>
</gene>
<comment type="subcellular location">
    <subcellularLocation>
        <location evidence="1">Cell membrane</location>
        <topology evidence="1">Multi-pass membrane protein</topology>
    </subcellularLocation>
</comment>
<feature type="transmembrane region" description="Helical" evidence="6">
    <location>
        <begin position="695"/>
        <end position="718"/>
    </location>
</feature>
<feature type="transmembrane region" description="Helical" evidence="6">
    <location>
        <begin position="285"/>
        <end position="314"/>
    </location>
</feature>
<dbReference type="RefSeq" id="WP_173034515.1">
    <property type="nucleotide sequence ID" value="NZ_AP022870.1"/>
</dbReference>
<dbReference type="Proteomes" id="UP000502508">
    <property type="component" value="Chromosome"/>
</dbReference>
<dbReference type="PANTHER" id="PTHR30287:SF2">
    <property type="entry name" value="BLL1001 PROTEIN"/>
    <property type="match status" value="1"/>
</dbReference>
<keyword evidence="3 6" id="KW-0812">Transmembrane</keyword>
<organism evidence="8 9">
    <name type="scientific">Phytohabitans flavus</name>
    <dbReference type="NCBI Taxonomy" id="1076124"/>
    <lineage>
        <taxon>Bacteria</taxon>
        <taxon>Bacillati</taxon>
        <taxon>Actinomycetota</taxon>
        <taxon>Actinomycetes</taxon>
        <taxon>Micromonosporales</taxon>
        <taxon>Micromonosporaceae</taxon>
    </lineage>
</organism>
<dbReference type="GO" id="GO:0005886">
    <property type="term" value="C:plasma membrane"/>
    <property type="evidence" value="ECO:0007669"/>
    <property type="project" value="UniProtKB-SubCell"/>
</dbReference>
<reference evidence="8 9" key="1">
    <citation type="submission" date="2020-03" db="EMBL/GenBank/DDBJ databases">
        <title>Whole genome shotgun sequence of Phytohabitans flavus NBRC 107702.</title>
        <authorList>
            <person name="Komaki H."/>
            <person name="Tamura T."/>
        </authorList>
    </citation>
    <scope>NUCLEOTIDE SEQUENCE [LARGE SCALE GENOMIC DNA]</scope>
    <source>
        <strain evidence="8 9">NBRC 107702</strain>
    </source>
</reference>
<dbReference type="AlphaFoldDB" id="A0A6F8XMB5"/>
<evidence type="ECO:0000256" key="5">
    <source>
        <dbReference type="ARBA" id="ARBA00023136"/>
    </source>
</evidence>
<dbReference type="KEGG" id="pfla:Pflav_013720"/>
<evidence type="ECO:0000256" key="2">
    <source>
        <dbReference type="ARBA" id="ARBA00022475"/>
    </source>
</evidence>
<keyword evidence="2" id="KW-1003">Cell membrane</keyword>
<dbReference type="InterPro" id="IPR003838">
    <property type="entry name" value="ABC3_permease_C"/>
</dbReference>
<dbReference type="EMBL" id="AP022870">
    <property type="protein sequence ID" value="BCB74962.1"/>
    <property type="molecule type" value="Genomic_DNA"/>
</dbReference>
<dbReference type="InterPro" id="IPR038766">
    <property type="entry name" value="Membrane_comp_ABC_pdt"/>
</dbReference>
<feature type="transmembrane region" description="Helical" evidence="6">
    <location>
        <begin position="739"/>
        <end position="768"/>
    </location>
</feature>
<keyword evidence="9" id="KW-1185">Reference proteome</keyword>
<feature type="domain" description="ABC3 transporter permease C-terminal" evidence="7">
    <location>
        <begin position="245"/>
        <end position="363"/>
    </location>
</feature>
<evidence type="ECO:0000313" key="9">
    <source>
        <dbReference type="Proteomes" id="UP000502508"/>
    </source>
</evidence>
<feature type="transmembrane region" description="Helical" evidence="6">
    <location>
        <begin position="406"/>
        <end position="427"/>
    </location>
</feature>
<feature type="transmembrane region" description="Helical" evidence="6">
    <location>
        <begin position="780"/>
        <end position="802"/>
    </location>
</feature>
<proteinExistence type="predicted"/>
<dbReference type="Pfam" id="PF02687">
    <property type="entry name" value="FtsX"/>
    <property type="match status" value="1"/>
</dbReference>
<dbReference type="PANTHER" id="PTHR30287">
    <property type="entry name" value="MEMBRANE COMPONENT OF PREDICTED ABC SUPERFAMILY METABOLITE UPTAKE TRANSPORTER"/>
    <property type="match status" value="1"/>
</dbReference>
<feature type="transmembrane region" description="Helical" evidence="6">
    <location>
        <begin position="236"/>
        <end position="264"/>
    </location>
</feature>
<keyword evidence="4 6" id="KW-1133">Transmembrane helix</keyword>
<sequence>MTATLDRPVRRGAGGGLPARRAMVRWALRMFRREWRRQLLVLVLLGVVVAGSAFAVTAVYQSAPSSDARFGTASHLLTFDGADPARLRARLDAVAGYYDTVETVGHRYVPVPGLFDPIDVRAQHPAGVYSAPMLALQRGRYPTASGEVALTDEVARTLHAAVGGRVVLDGRDREVVGLVENPADLDDEFALVDAPTADPPQSVTVFVPGSRADLEAFRATLDGVVVRESRPSESRAVLAVLALAVAAIGLLLVSLVAAAGFIVIAQRRQRQLGMLAAIGATPRQLRLVMLANGAAVGVAAAVAGSTVGLGIWLALAGRVETAAGHRIDRFDVPWQFVGAGMALAVLTATAAAWWPARVVAHTPVMSALSARPPRPRPARRSAALAVALLAAGVVALAFSAGGARPVPVIGGALAVAAGLLLIGPLALRMLAAGRATAPVPVRLALTDLVRYQGRSAAALAAISLTLAIAAALVVGSAAAERTARRAAALGNLAGSQLMVRIGEPAPVVPDHTPAQLAAFESAAGEIADTIGGAALTPLDMAVVAAYTEPGVNGGHPAVELGIADDRLPDGVLSSYSAYVATPELLRIYGLAAPPAGVDLLTTHTGEIELVNIPARGVYPTIAALPNLGYSSTPTALLTPAVIARNGWRPARVGWFVQGRNTINPDDIDRVRAIAADAGLTVEFRREQASAATLRAGATVAGVLLALGVLAGTVGLIRGESVRDMRILAASGATRRVRRTVTAATSGTLAALGALLGVAGAHLALLAVFRTDLDALHDIPVANLAILLFGLPVVATTTGWLSAAPGSALPARGGLD</sequence>
<protein>
    <recommendedName>
        <fullName evidence="7">ABC3 transporter permease C-terminal domain-containing protein</fullName>
    </recommendedName>
</protein>
<evidence type="ECO:0000313" key="8">
    <source>
        <dbReference type="EMBL" id="BCB74962.1"/>
    </source>
</evidence>
<name>A0A6F8XMB5_9ACTN</name>
<feature type="transmembrane region" description="Helical" evidence="6">
    <location>
        <begin position="334"/>
        <end position="360"/>
    </location>
</feature>
<accession>A0A6F8XMB5</accession>
<evidence type="ECO:0000256" key="3">
    <source>
        <dbReference type="ARBA" id="ARBA00022692"/>
    </source>
</evidence>
<feature type="transmembrane region" description="Helical" evidence="6">
    <location>
        <begin position="456"/>
        <end position="479"/>
    </location>
</feature>